<evidence type="ECO:0008006" key="4">
    <source>
        <dbReference type="Google" id="ProtNLM"/>
    </source>
</evidence>
<comment type="caution">
    <text evidence="2">The sequence shown here is derived from an EMBL/GenBank/DDBJ whole genome shotgun (WGS) entry which is preliminary data.</text>
</comment>
<organism evidence="2 3">
    <name type="scientific">Arachis hypogaea</name>
    <name type="common">Peanut</name>
    <dbReference type="NCBI Taxonomy" id="3818"/>
    <lineage>
        <taxon>Eukaryota</taxon>
        <taxon>Viridiplantae</taxon>
        <taxon>Streptophyta</taxon>
        <taxon>Embryophyta</taxon>
        <taxon>Tracheophyta</taxon>
        <taxon>Spermatophyta</taxon>
        <taxon>Magnoliopsida</taxon>
        <taxon>eudicotyledons</taxon>
        <taxon>Gunneridae</taxon>
        <taxon>Pentapetalae</taxon>
        <taxon>rosids</taxon>
        <taxon>fabids</taxon>
        <taxon>Fabales</taxon>
        <taxon>Fabaceae</taxon>
        <taxon>Papilionoideae</taxon>
        <taxon>50 kb inversion clade</taxon>
        <taxon>dalbergioids sensu lato</taxon>
        <taxon>Dalbergieae</taxon>
        <taxon>Pterocarpus clade</taxon>
        <taxon>Arachis</taxon>
    </lineage>
</organism>
<dbReference type="PANTHER" id="PTHR33067:SF9">
    <property type="entry name" value="RNA-DIRECTED DNA POLYMERASE"/>
    <property type="match status" value="1"/>
</dbReference>
<sequence>MVTISDKETEDEPNKPLEQPGDTSAEKQEEEHQAPKISQKELIRLYAPFPQLLNGGVEKRIYSRFLDIFASLHVNIPFIKALQQMPSYIKYMKELLTKKSSLKGGQTIVMNKECSALIQPELPTKRKDPGSFYIPCAIGETMIDKGLCDLGACINLMPLSLMKRLQINEIIPTDVVIRLADKTQKQAVGVVENVLVKVGKYFLSTDFVILDMEESHLHPIILGRPFLATARALIDVERGELILRIHDEQLTFNVFKPSQETDQENKEPSKDHSEILKEETSTEAQPAHPRIPLVDEQGVQKLTQLKENQEEPKPLELYETSNKISLEDEVTKSKATSKGTKKKAPRRWRNKKIPTEDFSPGDKVISAYFPAIPPDLPTIPSQLPKVFTINRVLSLEHVEILDEANRDRFTARGGGLEALPTTLTKEKRQASDAKRALHGRQPMFYMLLK</sequence>
<dbReference type="CDD" id="cd00303">
    <property type="entry name" value="retropepsin_like"/>
    <property type="match status" value="1"/>
</dbReference>
<feature type="compositionally biased region" description="Basic and acidic residues" evidence="1">
    <location>
        <begin position="263"/>
        <end position="280"/>
    </location>
</feature>
<keyword evidence="3" id="KW-1185">Reference proteome</keyword>
<name>A0A444Z4T0_ARAHY</name>
<gene>
    <name evidence="2" type="ORF">Ahy_B05g077379</name>
</gene>
<accession>A0A444Z4T0</accession>
<evidence type="ECO:0000313" key="2">
    <source>
        <dbReference type="EMBL" id="RYR09223.1"/>
    </source>
</evidence>
<feature type="region of interest" description="Disordered" evidence="1">
    <location>
        <begin position="1"/>
        <end position="37"/>
    </location>
</feature>
<evidence type="ECO:0000256" key="1">
    <source>
        <dbReference type="SAM" id="MobiDB-lite"/>
    </source>
</evidence>
<reference evidence="2 3" key="1">
    <citation type="submission" date="2019-01" db="EMBL/GenBank/DDBJ databases">
        <title>Sequencing of cultivated peanut Arachis hypogaea provides insights into genome evolution and oil improvement.</title>
        <authorList>
            <person name="Chen X."/>
        </authorList>
    </citation>
    <scope>NUCLEOTIDE SEQUENCE [LARGE SCALE GENOMIC DNA]</scope>
    <source>
        <strain evidence="3">cv. Fuhuasheng</strain>
        <tissue evidence="2">Leaves</tissue>
    </source>
</reference>
<dbReference type="EMBL" id="SDMP01000015">
    <property type="protein sequence ID" value="RYR09223.1"/>
    <property type="molecule type" value="Genomic_DNA"/>
</dbReference>
<dbReference type="InterPro" id="IPR021109">
    <property type="entry name" value="Peptidase_aspartic_dom_sf"/>
</dbReference>
<dbReference type="AlphaFoldDB" id="A0A444Z4T0"/>
<feature type="compositionally biased region" description="Basic residues" evidence="1">
    <location>
        <begin position="339"/>
        <end position="352"/>
    </location>
</feature>
<protein>
    <recommendedName>
        <fullName evidence="4">Aspartic peptidase DDI1-type domain-containing protein</fullName>
    </recommendedName>
</protein>
<feature type="region of interest" description="Disordered" evidence="1">
    <location>
        <begin position="329"/>
        <end position="356"/>
    </location>
</feature>
<proteinExistence type="predicted"/>
<feature type="region of interest" description="Disordered" evidence="1">
    <location>
        <begin position="255"/>
        <end position="290"/>
    </location>
</feature>
<feature type="compositionally biased region" description="Basic and acidic residues" evidence="1">
    <location>
        <begin position="24"/>
        <end position="37"/>
    </location>
</feature>
<dbReference type="Proteomes" id="UP000289738">
    <property type="component" value="Chromosome B05"/>
</dbReference>
<dbReference type="PANTHER" id="PTHR33067">
    <property type="entry name" value="RNA-DIRECTED DNA POLYMERASE-RELATED"/>
    <property type="match status" value="1"/>
</dbReference>
<evidence type="ECO:0000313" key="3">
    <source>
        <dbReference type="Proteomes" id="UP000289738"/>
    </source>
</evidence>
<dbReference type="Gene3D" id="2.40.70.10">
    <property type="entry name" value="Acid Proteases"/>
    <property type="match status" value="1"/>
</dbReference>